<evidence type="ECO:0000313" key="1">
    <source>
        <dbReference type="EMBL" id="BCS94549.1"/>
    </source>
</evidence>
<keyword evidence="2" id="KW-1185">Reference proteome</keyword>
<sequence length="64" mass="7192">MHEFKENDLVHYHPIIGGPHDGNEYRIRRVGDLPGNRKVAWLVAKAGCVALEALSLVEEGEQKK</sequence>
<dbReference type="RefSeq" id="WP_236890859.1">
    <property type="nucleotide sequence ID" value="NZ_AP024488.1"/>
</dbReference>
<accession>A0ABM7PBH1</accession>
<evidence type="ECO:0000313" key="2">
    <source>
        <dbReference type="Proteomes" id="UP001320148"/>
    </source>
</evidence>
<dbReference type="Proteomes" id="UP001320148">
    <property type="component" value="Chromosome"/>
</dbReference>
<proteinExistence type="predicted"/>
<organism evidence="1 2">
    <name type="scientific">Desulfoluna limicola</name>
    <dbReference type="NCBI Taxonomy" id="2810562"/>
    <lineage>
        <taxon>Bacteria</taxon>
        <taxon>Pseudomonadati</taxon>
        <taxon>Thermodesulfobacteriota</taxon>
        <taxon>Desulfobacteria</taxon>
        <taxon>Desulfobacterales</taxon>
        <taxon>Desulfolunaceae</taxon>
        <taxon>Desulfoluna</taxon>
    </lineage>
</organism>
<dbReference type="EMBL" id="AP024488">
    <property type="protein sequence ID" value="BCS94549.1"/>
    <property type="molecule type" value="Genomic_DNA"/>
</dbReference>
<name>A0ABM7PBH1_9BACT</name>
<reference evidence="1 2" key="1">
    <citation type="submission" date="2021-02" db="EMBL/GenBank/DDBJ databases">
        <title>Complete genome of Desulfoluna sp. strain ASN36.</title>
        <authorList>
            <person name="Takahashi A."/>
            <person name="Kojima H."/>
            <person name="Fukui M."/>
        </authorList>
    </citation>
    <scope>NUCLEOTIDE SEQUENCE [LARGE SCALE GENOMIC DNA]</scope>
    <source>
        <strain evidence="1 2">ASN36</strain>
    </source>
</reference>
<protein>
    <submittedName>
        <fullName evidence="1">Uncharacterized protein</fullName>
    </submittedName>
</protein>
<gene>
    <name evidence="1" type="ORF">DSLASN_01810</name>
</gene>